<dbReference type="CDD" id="cd04485">
    <property type="entry name" value="DnaE_OBF"/>
    <property type="match status" value="1"/>
</dbReference>
<comment type="subcellular location">
    <subcellularLocation>
        <location evidence="9">Cytoplasm</location>
    </subcellularLocation>
</comment>
<evidence type="ECO:0000313" key="13">
    <source>
        <dbReference type="Proteomes" id="UP000619260"/>
    </source>
</evidence>
<evidence type="ECO:0000256" key="7">
    <source>
        <dbReference type="ARBA" id="ARBA00023204"/>
    </source>
</evidence>
<gene>
    <name evidence="12" type="primary">dnaE_1</name>
    <name evidence="9" type="synonym">dnaE2</name>
    <name evidence="12" type="ORF">Val02_67600</name>
</gene>
<dbReference type="InterPro" id="IPR011708">
    <property type="entry name" value="DNA_pol3_alpha_NTPase_dom"/>
</dbReference>
<keyword evidence="1 9" id="KW-0963">Cytoplasm</keyword>
<evidence type="ECO:0000256" key="3">
    <source>
        <dbReference type="ARBA" id="ARBA00022695"/>
    </source>
</evidence>
<dbReference type="EC" id="2.7.7.7" evidence="9"/>
<dbReference type="GO" id="GO:0003887">
    <property type="term" value="F:DNA-directed DNA polymerase activity"/>
    <property type="evidence" value="ECO:0007669"/>
    <property type="project" value="UniProtKB-UniRule"/>
</dbReference>
<dbReference type="InterPro" id="IPR016195">
    <property type="entry name" value="Pol/histidinol_Pase-like"/>
</dbReference>
<dbReference type="NCBIfam" id="NF004225">
    <property type="entry name" value="PRK05672.1"/>
    <property type="match status" value="1"/>
</dbReference>
<dbReference type="Pfam" id="PF17657">
    <property type="entry name" value="DNA_pol3_finger"/>
    <property type="match status" value="1"/>
</dbReference>
<comment type="caution">
    <text evidence="12">The sequence shown here is derived from an EMBL/GenBank/DDBJ whole genome shotgun (WGS) entry which is preliminary data.</text>
</comment>
<accession>A0A8J3YQL3</accession>
<dbReference type="SMART" id="SM00481">
    <property type="entry name" value="POLIIIAc"/>
    <property type="match status" value="1"/>
</dbReference>
<dbReference type="Gene3D" id="1.10.150.870">
    <property type="match status" value="1"/>
</dbReference>
<proteinExistence type="inferred from homology"/>
<dbReference type="Pfam" id="PF02811">
    <property type="entry name" value="PHP"/>
    <property type="match status" value="1"/>
</dbReference>
<dbReference type="GO" id="GO:0008408">
    <property type="term" value="F:3'-5' exonuclease activity"/>
    <property type="evidence" value="ECO:0007669"/>
    <property type="project" value="InterPro"/>
</dbReference>
<name>A0A8J3YQL3_9ACTN</name>
<keyword evidence="5 9" id="KW-0227">DNA damage</keyword>
<comment type="similarity">
    <text evidence="9">Belongs to the DNA polymerase type-C family. DnaE2 subfamily.</text>
</comment>
<dbReference type="InterPro" id="IPR023073">
    <property type="entry name" value="DnaE2"/>
</dbReference>
<dbReference type="Proteomes" id="UP000619260">
    <property type="component" value="Unassembled WGS sequence"/>
</dbReference>
<dbReference type="SUPFAM" id="SSF89550">
    <property type="entry name" value="PHP domain-like"/>
    <property type="match status" value="1"/>
</dbReference>
<evidence type="ECO:0000256" key="6">
    <source>
        <dbReference type="ARBA" id="ARBA00022932"/>
    </source>
</evidence>
<evidence type="ECO:0000313" key="12">
    <source>
        <dbReference type="EMBL" id="GIJ49874.1"/>
    </source>
</evidence>
<dbReference type="Pfam" id="PF07733">
    <property type="entry name" value="DNA_pol3_alpha"/>
    <property type="match status" value="1"/>
</dbReference>
<dbReference type="NCBIfam" id="TIGR00594">
    <property type="entry name" value="polc"/>
    <property type="match status" value="1"/>
</dbReference>
<evidence type="ECO:0000256" key="4">
    <source>
        <dbReference type="ARBA" id="ARBA00022705"/>
    </source>
</evidence>
<dbReference type="GO" id="GO:0006281">
    <property type="term" value="P:DNA repair"/>
    <property type="evidence" value="ECO:0007669"/>
    <property type="project" value="UniProtKB-UniRule"/>
</dbReference>
<organism evidence="12 13">
    <name type="scientific">Virgisporangium aliadipatigenens</name>
    <dbReference type="NCBI Taxonomy" id="741659"/>
    <lineage>
        <taxon>Bacteria</taxon>
        <taxon>Bacillati</taxon>
        <taxon>Actinomycetota</taxon>
        <taxon>Actinomycetes</taxon>
        <taxon>Micromonosporales</taxon>
        <taxon>Micromonosporaceae</taxon>
        <taxon>Virgisporangium</taxon>
    </lineage>
</organism>
<evidence type="ECO:0000256" key="10">
    <source>
        <dbReference type="SAM" id="MobiDB-lite"/>
    </source>
</evidence>
<keyword evidence="4 9" id="KW-0235">DNA replication</keyword>
<evidence type="ECO:0000256" key="8">
    <source>
        <dbReference type="ARBA" id="ARBA00049244"/>
    </source>
</evidence>
<evidence type="ECO:0000256" key="9">
    <source>
        <dbReference type="HAMAP-Rule" id="MF_01902"/>
    </source>
</evidence>
<dbReference type="InterPro" id="IPR004013">
    <property type="entry name" value="PHP_dom"/>
</dbReference>
<keyword evidence="6 9" id="KW-0239">DNA-directed DNA polymerase</keyword>
<dbReference type="InterPro" id="IPR029460">
    <property type="entry name" value="DNAPol_HHH"/>
</dbReference>
<dbReference type="Pfam" id="PF14579">
    <property type="entry name" value="HHH_6"/>
    <property type="match status" value="1"/>
</dbReference>
<keyword evidence="2 9" id="KW-0808">Transferase</keyword>
<evidence type="ECO:0000259" key="11">
    <source>
        <dbReference type="SMART" id="SM00481"/>
    </source>
</evidence>
<comment type="function">
    <text evidence="9">DNA polymerase involved in damage-induced mutagenesis and translesion synthesis (TLS). It is not the major replicative DNA polymerase.</text>
</comment>
<keyword evidence="13" id="KW-1185">Reference proteome</keyword>
<dbReference type="PANTHER" id="PTHR32294">
    <property type="entry name" value="DNA POLYMERASE III SUBUNIT ALPHA"/>
    <property type="match status" value="1"/>
</dbReference>
<evidence type="ECO:0000256" key="1">
    <source>
        <dbReference type="ARBA" id="ARBA00022490"/>
    </source>
</evidence>
<dbReference type="InterPro" id="IPR003141">
    <property type="entry name" value="Pol/His_phosphatase_N"/>
</dbReference>
<dbReference type="InterPro" id="IPR004805">
    <property type="entry name" value="DnaE2/DnaE/PolC"/>
</dbReference>
<dbReference type="AlphaFoldDB" id="A0A8J3YQL3"/>
<feature type="domain" description="Polymerase/histidinol phosphatase N-terminal" evidence="11">
    <location>
        <begin position="60"/>
        <end position="127"/>
    </location>
</feature>
<reference evidence="12" key="1">
    <citation type="submission" date="2021-01" db="EMBL/GenBank/DDBJ databases">
        <title>Whole genome shotgun sequence of Virgisporangium aliadipatigenens NBRC 105644.</title>
        <authorList>
            <person name="Komaki H."/>
            <person name="Tamura T."/>
        </authorList>
    </citation>
    <scope>NUCLEOTIDE SEQUENCE</scope>
    <source>
        <strain evidence="12">NBRC 105644</strain>
    </source>
</reference>
<dbReference type="EMBL" id="BOPF01000031">
    <property type="protein sequence ID" value="GIJ49874.1"/>
    <property type="molecule type" value="Genomic_DNA"/>
</dbReference>
<dbReference type="PANTHER" id="PTHR32294:SF4">
    <property type="entry name" value="ERROR-PRONE DNA POLYMERASE"/>
    <property type="match status" value="1"/>
</dbReference>
<dbReference type="RefSeq" id="WP_203903318.1">
    <property type="nucleotide sequence ID" value="NZ_BOPF01000031.1"/>
</dbReference>
<feature type="region of interest" description="Disordered" evidence="10">
    <location>
        <begin position="24"/>
        <end position="47"/>
    </location>
</feature>
<sequence length="1108" mass="121576">MGFENPDIPWDRFERMLSGKPLVEDPLVADGGDSPAFSRKRPGYRAPEAIDRPDDPVPYAELHCHTNFSFLDGASHPEELAEQAAALGLSALAVTDHDGMYGVVRFNEAARELGLPTVFGAELSLGLPGPQNGEPDPVGRHLLLLARGADGYARLSRGIADAHLKGKEKGKPVYNEDFLSATLRDHVVVLTGCRKGAVPAALARDGWDAAGRELDRLVWLFGADSVVVELTAHGNPDDDERNDALALLARQKGLPTVVTGNVHYATPARRRLATALAAVRARRSLDEIDGWLPAAAGAYLRSGAEMAARFAAYPGAVARAHALGRELAFDLQLLAPQLPPFERPGYTEMSWLRHLTMTGARRRYGTREENPEAYKMIEHELRMIDKLGFPGYFLVVHDIVTFCKEQGIYCQGRGSAANSAVCYALGITNVDAVRWGLLFERFLSPERDGPPDIDVDIESDRREEVIQHVFTKYGRRHTAQVANVISYRPRSAVRDIAKAFGYSPGQQDAWSKQIDRWGYQATAETEDIPAHIIAFANELQTFPRHLGIHSGGMVICDRPVVDVCPVEWARMPGRTVLQWDKDDCASVGLVKFDLLGLGMLSALHYAFDMVECEYTIETMPLEDQEVYAMLCAADSVGVFQVESRAQMATLPRLKPTKFYDLVIEVALIRPGPIQGGSVHPYIRRKNGLEEIRYPHKKLEPSLKKTLGVPLFQEQLMQMAIDVAGFSPAESDELRRAMGSKRSMAKMGRIRDRLYAGMAENGITGDLADDLFNKLAAFANYGFPESHAMSFAYLVFASAWLKRYHPAAFCAALLNAQPMGFYSTQSLVDDARRHGVTVRRPDVNASNAMAVLEPPVEPGGARNGAGEPAQHWGIGGPVVRLGLRSVRSLSDAVADRIEAERNDGGPYRDMADLARRADLTATHLEALATADAFACFGLTRREALWGAGAAAQEKAGRLPGTATGVEAPTLPGMDPVERMRADVWATGLAPDAHPVQFVREHLTSGGILPIERLHEIEHGRRVFVGGIITHRQRPATAGGITFMNLEDETGMLNVTCSPGLWQRHRRVARLSNAMVVRGILEKVEGVLNLRADHLAPLNLPTRTSSRDFR</sequence>
<evidence type="ECO:0000256" key="5">
    <source>
        <dbReference type="ARBA" id="ARBA00022763"/>
    </source>
</evidence>
<dbReference type="Gene3D" id="3.20.20.140">
    <property type="entry name" value="Metal-dependent hydrolases"/>
    <property type="match status" value="1"/>
</dbReference>
<dbReference type="HAMAP" id="MF_01902">
    <property type="entry name" value="DNApol_error_prone"/>
    <property type="match status" value="1"/>
</dbReference>
<comment type="catalytic activity">
    <reaction evidence="8 9">
        <text>DNA(n) + a 2'-deoxyribonucleoside 5'-triphosphate = DNA(n+1) + diphosphate</text>
        <dbReference type="Rhea" id="RHEA:22508"/>
        <dbReference type="Rhea" id="RHEA-COMP:17339"/>
        <dbReference type="Rhea" id="RHEA-COMP:17340"/>
        <dbReference type="ChEBI" id="CHEBI:33019"/>
        <dbReference type="ChEBI" id="CHEBI:61560"/>
        <dbReference type="ChEBI" id="CHEBI:173112"/>
        <dbReference type="EC" id="2.7.7.7"/>
    </reaction>
</comment>
<dbReference type="GO" id="GO:0005737">
    <property type="term" value="C:cytoplasm"/>
    <property type="evidence" value="ECO:0007669"/>
    <property type="project" value="UniProtKB-SubCell"/>
</dbReference>
<keyword evidence="7 9" id="KW-0234">DNA repair</keyword>
<evidence type="ECO:0000256" key="2">
    <source>
        <dbReference type="ARBA" id="ARBA00022679"/>
    </source>
</evidence>
<dbReference type="InterPro" id="IPR040982">
    <property type="entry name" value="DNA_pol3_finger"/>
</dbReference>
<keyword evidence="3 9" id="KW-0548">Nucleotidyltransferase</keyword>
<dbReference type="GO" id="GO:0006260">
    <property type="term" value="P:DNA replication"/>
    <property type="evidence" value="ECO:0007669"/>
    <property type="project" value="UniProtKB-KW"/>
</dbReference>
<protein>
    <recommendedName>
        <fullName evidence="9">Error-prone DNA polymerase</fullName>
        <ecNumber evidence="9">2.7.7.7</ecNumber>
    </recommendedName>
</protein>